<dbReference type="GO" id="GO:0045116">
    <property type="term" value="P:protein neddylation"/>
    <property type="evidence" value="ECO:0007669"/>
    <property type="project" value="UniProtKB-UniRule"/>
</dbReference>
<protein>
    <recommendedName>
        <fullName evidence="3 5">NEDD8-activating enzyme E1 regulatory subunit</fullName>
    </recommendedName>
</protein>
<dbReference type="eggNOG" id="KOG2016">
    <property type="taxonomic scope" value="Eukaryota"/>
</dbReference>
<dbReference type="InterPro" id="IPR000594">
    <property type="entry name" value="ThiF_NAD_FAD-bd"/>
</dbReference>
<evidence type="ECO:0000313" key="8">
    <source>
        <dbReference type="Proteomes" id="UP000053201"/>
    </source>
</evidence>
<keyword evidence="4 5" id="KW-0833">Ubl conjugation pathway</keyword>
<proteinExistence type="inferred from homology"/>
<dbReference type="OMA" id="KLITHQY"/>
<dbReference type="RefSeq" id="XP_016607976.1">
    <property type="nucleotide sequence ID" value="XM_016753531.1"/>
</dbReference>
<comment type="similarity">
    <text evidence="2 5">Belongs to the ubiquitin-activating E1 family. ULA1 subfamily.</text>
</comment>
<dbReference type="InterPro" id="IPR035985">
    <property type="entry name" value="Ubiquitin-activating_enz"/>
</dbReference>
<dbReference type="UniPathway" id="UPA00885"/>
<dbReference type="AlphaFoldDB" id="A0A0L0HFY1"/>
<dbReference type="EMBL" id="KQ257457">
    <property type="protein sequence ID" value="KNC99936.1"/>
    <property type="molecule type" value="Genomic_DNA"/>
</dbReference>
<evidence type="ECO:0000256" key="2">
    <source>
        <dbReference type="ARBA" id="ARBA00006868"/>
    </source>
</evidence>
<dbReference type="VEuPathDB" id="FungiDB:SPPG_05308"/>
<dbReference type="InParanoid" id="A0A0L0HFY1"/>
<accession>A0A0L0HFY1</accession>
<feature type="domain" description="THIF-type NAD/FAD binding fold" evidence="6">
    <location>
        <begin position="9"/>
        <end position="515"/>
    </location>
</feature>
<dbReference type="CDD" id="cd01493">
    <property type="entry name" value="APPBP1_RUB"/>
    <property type="match status" value="1"/>
</dbReference>
<evidence type="ECO:0000259" key="6">
    <source>
        <dbReference type="Pfam" id="PF00899"/>
    </source>
</evidence>
<dbReference type="SUPFAM" id="SSF69572">
    <property type="entry name" value="Activating enzymes of the ubiquitin-like proteins"/>
    <property type="match status" value="1"/>
</dbReference>
<dbReference type="PANTHER" id="PTHR10953">
    <property type="entry name" value="UBIQUITIN-ACTIVATING ENZYME E1"/>
    <property type="match status" value="1"/>
</dbReference>
<name>A0A0L0HFY1_SPIPD</name>
<dbReference type="GeneID" id="27688696"/>
<dbReference type="PIRSF" id="PIRSF039099">
    <property type="entry name" value="APP-BP1"/>
    <property type="match status" value="1"/>
</dbReference>
<evidence type="ECO:0000256" key="4">
    <source>
        <dbReference type="ARBA" id="ARBA00022786"/>
    </source>
</evidence>
<dbReference type="InterPro" id="IPR030667">
    <property type="entry name" value="APP-BP1"/>
</dbReference>
<comment type="pathway">
    <text evidence="1 5">Protein modification; protein neddylation.</text>
</comment>
<organism evidence="7 8">
    <name type="scientific">Spizellomyces punctatus (strain DAOM BR117)</name>
    <dbReference type="NCBI Taxonomy" id="645134"/>
    <lineage>
        <taxon>Eukaryota</taxon>
        <taxon>Fungi</taxon>
        <taxon>Fungi incertae sedis</taxon>
        <taxon>Chytridiomycota</taxon>
        <taxon>Chytridiomycota incertae sedis</taxon>
        <taxon>Chytridiomycetes</taxon>
        <taxon>Spizellomycetales</taxon>
        <taxon>Spizellomycetaceae</taxon>
        <taxon>Spizellomyces</taxon>
    </lineage>
</organism>
<dbReference type="OrthoDB" id="1708823at2759"/>
<dbReference type="FunCoup" id="A0A0L0HFY1">
    <property type="interactions" value="834"/>
</dbReference>
<evidence type="ECO:0000256" key="1">
    <source>
        <dbReference type="ARBA" id="ARBA00005032"/>
    </source>
</evidence>
<dbReference type="PANTHER" id="PTHR10953:SF29">
    <property type="entry name" value="NEDD8-ACTIVATING ENZYME E1 REGULATORY SUBUNIT"/>
    <property type="match status" value="1"/>
</dbReference>
<evidence type="ECO:0000256" key="5">
    <source>
        <dbReference type="PIRNR" id="PIRNR039099"/>
    </source>
</evidence>
<dbReference type="InterPro" id="IPR045886">
    <property type="entry name" value="ThiF/MoeB/HesA"/>
</dbReference>
<keyword evidence="8" id="KW-1185">Reference proteome</keyword>
<dbReference type="GO" id="GO:0019781">
    <property type="term" value="F:NEDD8 activating enzyme activity"/>
    <property type="evidence" value="ECO:0007669"/>
    <property type="project" value="UniProtKB-UniRule"/>
</dbReference>
<dbReference type="Proteomes" id="UP000053201">
    <property type="component" value="Unassembled WGS sequence"/>
</dbReference>
<comment type="function">
    <text evidence="5">Regulatory subunit of the dimeric UBA3-ULA1 E1 enzyme.</text>
</comment>
<gene>
    <name evidence="7" type="ORF">SPPG_05308</name>
</gene>
<evidence type="ECO:0000313" key="7">
    <source>
        <dbReference type="EMBL" id="KNC99936.1"/>
    </source>
</evidence>
<dbReference type="Pfam" id="PF00899">
    <property type="entry name" value="ThiF"/>
    <property type="match status" value="1"/>
</dbReference>
<dbReference type="FunFam" id="3.40.50.720:FF:000475">
    <property type="entry name" value="NEDD8-activating enzyme E1 regulatory subunit"/>
    <property type="match status" value="1"/>
</dbReference>
<dbReference type="STRING" id="645134.A0A0L0HFY1"/>
<dbReference type="Gene3D" id="3.40.50.720">
    <property type="entry name" value="NAD(P)-binding Rossmann-like Domain"/>
    <property type="match status" value="2"/>
</dbReference>
<sequence length="526" mass="59189">MIDRRTQKYDRQLRLWHAHGQSALENANVCLLNGSAVGTEILKNLILPAIGSFTVVDGKAVEVADLGNNFFLTQECLGQSRAKCVTQLLNELNEEVEGKFLEEDPTVLIEANPSYFQQYSLIIASQLPTSSLLRLADICWETNIPLVIVRTYGLFGYARIAVREHHIVETHPDQIVDLRLDCPFPVLRDMVQGYDISQLDSMAYGHIPYIILLLMCLEEWKSVHDGKLPLTSTERSQFKDLIRSKQREDVGENQNFEEALAAAYRAWTPTKIPSHIQDILQDSAADNITEHTPTFWVIARAVRDFVTNEGGGYLPLAGTVPDMHADTESYVKLQTIYRTKAREDCAAVKERVKSILVSSGRSQDAVSEEEIERFCKNAAYLKVIRYRSLKEEYEQCTLTGKKIGNWLSDPDDNIVFYVLVRAADLFYERMQRYPGAGIENVDEDISPMRQCVSELLAQWDRPDAAVSDDLILEIVRAGASELHTIAALQGGIVSQEIIKLLTRQYVPLNNTVVFNGIKSGASVYAL</sequence>
<evidence type="ECO:0000256" key="3">
    <source>
        <dbReference type="ARBA" id="ARBA00015407"/>
    </source>
</evidence>
<dbReference type="GO" id="GO:0005737">
    <property type="term" value="C:cytoplasm"/>
    <property type="evidence" value="ECO:0007669"/>
    <property type="project" value="TreeGrafter"/>
</dbReference>
<reference evidence="7 8" key="1">
    <citation type="submission" date="2009-08" db="EMBL/GenBank/DDBJ databases">
        <title>The Genome Sequence of Spizellomyces punctatus strain DAOM BR117.</title>
        <authorList>
            <consortium name="The Broad Institute Genome Sequencing Platform"/>
            <person name="Russ C."/>
            <person name="Cuomo C."/>
            <person name="Shea T."/>
            <person name="Young S.K."/>
            <person name="Zeng Q."/>
            <person name="Koehrsen M."/>
            <person name="Haas B."/>
            <person name="Borodovsky M."/>
            <person name="Guigo R."/>
            <person name="Alvarado L."/>
            <person name="Berlin A."/>
            <person name="Bochicchio J."/>
            <person name="Borenstein D."/>
            <person name="Chapman S."/>
            <person name="Chen Z."/>
            <person name="Engels R."/>
            <person name="Freedman E."/>
            <person name="Gellesch M."/>
            <person name="Goldberg J."/>
            <person name="Griggs A."/>
            <person name="Gujja S."/>
            <person name="Heiman D."/>
            <person name="Hepburn T."/>
            <person name="Howarth C."/>
            <person name="Jen D."/>
            <person name="Larson L."/>
            <person name="Lewis B."/>
            <person name="Mehta T."/>
            <person name="Park D."/>
            <person name="Pearson M."/>
            <person name="Roberts A."/>
            <person name="Saif S."/>
            <person name="Shenoy N."/>
            <person name="Sisk P."/>
            <person name="Stolte C."/>
            <person name="Sykes S."/>
            <person name="Thomson T."/>
            <person name="Walk T."/>
            <person name="White J."/>
            <person name="Yandava C."/>
            <person name="Burger G."/>
            <person name="Gray M.W."/>
            <person name="Holland P.W.H."/>
            <person name="King N."/>
            <person name="Lang F.B.F."/>
            <person name="Roger A.J."/>
            <person name="Ruiz-Trillo I."/>
            <person name="Lander E."/>
            <person name="Nusbaum C."/>
        </authorList>
    </citation>
    <scope>NUCLEOTIDE SEQUENCE [LARGE SCALE GENOMIC DNA]</scope>
    <source>
        <strain evidence="7 8">DAOM BR117</strain>
    </source>
</reference>